<name>A0AAV5WUK6_9BILA</name>
<comment type="caution">
    <text evidence="2">The sequence shown here is derived from an EMBL/GenBank/DDBJ whole genome shotgun (WGS) entry which is preliminary data.</text>
</comment>
<evidence type="ECO:0000313" key="3">
    <source>
        <dbReference type="Proteomes" id="UP001432322"/>
    </source>
</evidence>
<keyword evidence="3" id="KW-1185">Reference proteome</keyword>
<dbReference type="EMBL" id="BTSY01000006">
    <property type="protein sequence ID" value="GMT33928.1"/>
    <property type="molecule type" value="Genomic_DNA"/>
</dbReference>
<proteinExistence type="predicted"/>
<sequence length="122" mass="13745">TVLAQCQETMSYCSVHYSISLQVQKKTKRKKARTLDETEGDENDEEGKSKLIQIPDNLLTKTSRSMLKPPSAENLVSRQMGPKAEHLIESNSAFIDGIARKGWPLIAADFLREHRDMTTPTL</sequence>
<feature type="non-terminal residue" evidence="2">
    <location>
        <position position="122"/>
    </location>
</feature>
<feature type="non-terminal residue" evidence="2">
    <location>
        <position position="1"/>
    </location>
</feature>
<feature type="region of interest" description="Disordered" evidence="1">
    <location>
        <begin position="28"/>
        <end position="52"/>
    </location>
</feature>
<dbReference type="Proteomes" id="UP001432322">
    <property type="component" value="Unassembled WGS sequence"/>
</dbReference>
<evidence type="ECO:0000256" key="1">
    <source>
        <dbReference type="SAM" id="MobiDB-lite"/>
    </source>
</evidence>
<accession>A0AAV5WUK6</accession>
<organism evidence="2 3">
    <name type="scientific">Pristionchus fissidentatus</name>
    <dbReference type="NCBI Taxonomy" id="1538716"/>
    <lineage>
        <taxon>Eukaryota</taxon>
        <taxon>Metazoa</taxon>
        <taxon>Ecdysozoa</taxon>
        <taxon>Nematoda</taxon>
        <taxon>Chromadorea</taxon>
        <taxon>Rhabditida</taxon>
        <taxon>Rhabditina</taxon>
        <taxon>Diplogasteromorpha</taxon>
        <taxon>Diplogasteroidea</taxon>
        <taxon>Neodiplogasteridae</taxon>
        <taxon>Pristionchus</taxon>
    </lineage>
</organism>
<dbReference type="AlphaFoldDB" id="A0AAV5WUK6"/>
<reference evidence="2" key="1">
    <citation type="submission" date="2023-10" db="EMBL/GenBank/DDBJ databases">
        <title>Genome assembly of Pristionchus species.</title>
        <authorList>
            <person name="Yoshida K."/>
            <person name="Sommer R.J."/>
        </authorList>
    </citation>
    <scope>NUCLEOTIDE SEQUENCE</scope>
    <source>
        <strain evidence="2">RS5133</strain>
    </source>
</reference>
<gene>
    <name evidence="2" type="ORF">PFISCL1PPCAC_25225</name>
</gene>
<evidence type="ECO:0000313" key="2">
    <source>
        <dbReference type="EMBL" id="GMT33928.1"/>
    </source>
</evidence>
<protein>
    <submittedName>
        <fullName evidence="2">Uncharacterized protein</fullName>
    </submittedName>
</protein>